<dbReference type="Proteomes" id="UP001343257">
    <property type="component" value="Unassembled WGS sequence"/>
</dbReference>
<dbReference type="SUPFAM" id="SSF52038">
    <property type="entry name" value="Barstar-related"/>
    <property type="match status" value="1"/>
</dbReference>
<dbReference type="EMBL" id="JARTLD010000002">
    <property type="protein sequence ID" value="MED5015851.1"/>
    <property type="molecule type" value="Genomic_DNA"/>
</dbReference>
<evidence type="ECO:0000256" key="1">
    <source>
        <dbReference type="ARBA" id="ARBA00006845"/>
    </source>
</evidence>
<sequence>MREIILDGGKIDNKEQLHAFLKEELKLPDYYGGNLDALWDALTGYASMPLMIRWVKFQESEAKLGEYSRLVLELFQEAENEMEGFQLRMEP</sequence>
<gene>
    <name evidence="3" type="ORF">P9847_00860</name>
</gene>
<keyword evidence="4" id="KW-1185">Reference proteome</keyword>
<evidence type="ECO:0000259" key="2">
    <source>
        <dbReference type="Pfam" id="PF01337"/>
    </source>
</evidence>
<accession>A0ABU6PNV2</accession>
<comment type="caution">
    <text evidence="3">The sequence shown here is derived from an EMBL/GenBank/DDBJ whole genome shotgun (WGS) entry which is preliminary data.</text>
</comment>
<comment type="similarity">
    <text evidence="1">Belongs to the barstar family.</text>
</comment>
<feature type="domain" description="Barstar (barnase inhibitor)" evidence="2">
    <location>
        <begin position="1"/>
        <end position="85"/>
    </location>
</feature>
<evidence type="ECO:0000313" key="4">
    <source>
        <dbReference type="Proteomes" id="UP001343257"/>
    </source>
</evidence>
<name>A0ABU6PNV2_9BACL</name>
<organism evidence="3 4">
    <name type="scientific">Paenibacillus chibensis</name>
    <dbReference type="NCBI Taxonomy" id="59846"/>
    <lineage>
        <taxon>Bacteria</taxon>
        <taxon>Bacillati</taxon>
        <taxon>Bacillota</taxon>
        <taxon>Bacilli</taxon>
        <taxon>Bacillales</taxon>
        <taxon>Paenibacillaceae</taxon>
        <taxon>Paenibacillus</taxon>
    </lineage>
</organism>
<dbReference type="Gene3D" id="3.30.370.10">
    <property type="entry name" value="Barstar-like"/>
    <property type="match status" value="1"/>
</dbReference>
<dbReference type="InterPro" id="IPR000468">
    <property type="entry name" value="Barstar"/>
</dbReference>
<reference evidence="3 4" key="1">
    <citation type="submission" date="2023-03" db="EMBL/GenBank/DDBJ databases">
        <title>Bacillus Genome Sequencing.</title>
        <authorList>
            <person name="Dunlap C."/>
        </authorList>
    </citation>
    <scope>NUCLEOTIDE SEQUENCE [LARGE SCALE GENOMIC DNA]</scope>
    <source>
        <strain evidence="3 4">NRS-52</strain>
    </source>
</reference>
<dbReference type="RefSeq" id="WP_328274606.1">
    <property type="nucleotide sequence ID" value="NZ_JARTLD010000002.1"/>
</dbReference>
<proteinExistence type="inferred from homology"/>
<dbReference type="Pfam" id="PF01337">
    <property type="entry name" value="Barstar"/>
    <property type="match status" value="1"/>
</dbReference>
<protein>
    <submittedName>
        <fullName evidence="3">Barstar family protein</fullName>
    </submittedName>
</protein>
<dbReference type="InterPro" id="IPR035905">
    <property type="entry name" value="Barstar-like_sf"/>
</dbReference>
<evidence type="ECO:0000313" key="3">
    <source>
        <dbReference type="EMBL" id="MED5015851.1"/>
    </source>
</evidence>